<evidence type="ECO:0000256" key="14">
    <source>
        <dbReference type="ARBA" id="ARBA00023136"/>
    </source>
</evidence>
<dbReference type="GeneID" id="103553414"/>
<feature type="transmembrane region" description="Helical" evidence="27">
    <location>
        <begin position="875"/>
        <end position="901"/>
    </location>
</feature>
<dbReference type="CDD" id="cd11303">
    <property type="entry name" value="Dystroglycan_repeat"/>
    <property type="match status" value="2"/>
</dbReference>
<evidence type="ECO:0000256" key="1">
    <source>
        <dbReference type="ARBA" id="ARBA00004135"/>
    </source>
</evidence>
<dbReference type="Proteomes" id="UP001652662">
    <property type="component" value="Chromosome 15"/>
</dbReference>
<keyword evidence="12 27" id="KW-1133">Transmembrane helix</keyword>
<dbReference type="InterPro" id="IPR027468">
    <property type="entry name" value="Alpha-dystroglycan_domain_2"/>
</dbReference>
<feature type="compositionally biased region" description="Low complexity" evidence="26">
    <location>
        <begin position="540"/>
        <end position="574"/>
    </location>
</feature>
<organism evidence="29 30">
    <name type="scientific">Equus przewalskii</name>
    <name type="common">Przewalski's horse</name>
    <name type="synonym">Equus caballus przewalskii</name>
    <dbReference type="NCBI Taxonomy" id="9798"/>
    <lineage>
        <taxon>Eukaryota</taxon>
        <taxon>Metazoa</taxon>
        <taxon>Chordata</taxon>
        <taxon>Craniata</taxon>
        <taxon>Vertebrata</taxon>
        <taxon>Euteleostomi</taxon>
        <taxon>Mammalia</taxon>
        <taxon>Eutheria</taxon>
        <taxon>Laurasiatheria</taxon>
        <taxon>Perissodactyla</taxon>
        <taxon>Equidae</taxon>
        <taxon>Equus</taxon>
    </lineage>
</organism>
<dbReference type="SUPFAM" id="SSF49313">
    <property type="entry name" value="Cadherin-like"/>
    <property type="match status" value="2"/>
</dbReference>
<evidence type="ECO:0000256" key="12">
    <source>
        <dbReference type="ARBA" id="ARBA00022989"/>
    </source>
</evidence>
<reference evidence="30" key="1">
    <citation type="submission" date="2025-08" db="UniProtKB">
        <authorList>
            <consortium name="RefSeq"/>
        </authorList>
    </citation>
    <scope>IDENTIFICATION</scope>
    <source>
        <tissue evidence="30">Blood</tissue>
    </source>
</reference>
<dbReference type="PANTHER" id="PTHR21559">
    <property type="entry name" value="DYSTROGLYCAN-RELATED"/>
    <property type="match status" value="1"/>
</dbReference>
<dbReference type="RefSeq" id="XP_070431390.1">
    <property type="nucleotide sequence ID" value="XM_070575289.1"/>
</dbReference>
<evidence type="ECO:0000256" key="16">
    <source>
        <dbReference type="ARBA" id="ARBA00023180"/>
    </source>
</evidence>
<evidence type="ECO:0000256" key="15">
    <source>
        <dbReference type="ARBA" id="ARBA00023157"/>
    </source>
</evidence>
<evidence type="ECO:0000256" key="22">
    <source>
        <dbReference type="ARBA" id="ARBA00026224"/>
    </source>
</evidence>
<dbReference type="InterPro" id="IPR030398">
    <property type="entry name" value="SEA_DG_dom"/>
</dbReference>
<evidence type="ECO:0000256" key="9">
    <source>
        <dbReference type="ARBA" id="ARBA00022553"/>
    </source>
</evidence>
<evidence type="ECO:0000256" key="19">
    <source>
        <dbReference type="ARBA" id="ARBA00023257"/>
    </source>
</evidence>
<evidence type="ECO:0000256" key="20">
    <source>
        <dbReference type="ARBA" id="ARBA00023567"/>
    </source>
</evidence>
<dbReference type="Pfam" id="PF18424">
    <property type="entry name" value="a_DG1_N2"/>
    <property type="match status" value="1"/>
</dbReference>
<evidence type="ECO:0000313" key="29">
    <source>
        <dbReference type="Proteomes" id="UP001652662"/>
    </source>
</evidence>
<feature type="region of interest" description="Disordered" evidence="26">
    <location>
        <begin position="850"/>
        <end position="872"/>
    </location>
</feature>
<proteinExistence type="predicted"/>
<accession>A0ABM4KT71</accession>
<evidence type="ECO:0000256" key="5">
    <source>
        <dbReference type="ARBA" id="ARBA00004642"/>
    </source>
</evidence>
<evidence type="ECO:0000256" key="24">
    <source>
        <dbReference type="ARBA" id="ARBA00031034"/>
    </source>
</evidence>
<feature type="compositionally biased region" description="Pro residues" evidence="26">
    <location>
        <begin position="850"/>
        <end position="861"/>
    </location>
</feature>
<feature type="region of interest" description="Disordered" evidence="26">
    <location>
        <begin position="538"/>
        <end position="624"/>
    </location>
</feature>
<feature type="compositionally biased region" description="Pro residues" evidence="26">
    <location>
        <begin position="985"/>
        <end position="996"/>
    </location>
</feature>
<evidence type="ECO:0000256" key="3">
    <source>
        <dbReference type="ARBA" id="ARBA00004245"/>
    </source>
</evidence>
<keyword evidence="8" id="KW-0964">Secreted</keyword>
<dbReference type="InterPro" id="IPR006644">
    <property type="entry name" value="Cadg"/>
</dbReference>
<comment type="function">
    <text evidence="20">The dystroglycan complex is involved in a number of processes including laminin and basement membrane assembly, sarcolemmal stability, cell survival, peripheral nerve myelination, nodal structure, cell migration, and epithelial polarization.</text>
</comment>
<dbReference type="Pfam" id="PF05454">
    <property type="entry name" value="DAG1"/>
    <property type="match status" value="1"/>
</dbReference>
<evidence type="ECO:0000256" key="21">
    <source>
        <dbReference type="ARBA" id="ARBA00024991"/>
    </source>
</evidence>
<dbReference type="Gene3D" id="3.30.70.1040">
    <property type="entry name" value="Dystroglycan, domain 2"/>
    <property type="match status" value="1"/>
</dbReference>
<evidence type="ECO:0000256" key="10">
    <source>
        <dbReference type="ARBA" id="ARBA00022692"/>
    </source>
</evidence>
<evidence type="ECO:0000313" key="30">
    <source>
        <dbReference type="RefSeq" id="XP_070431390.1"/>
    </source>
</evidence>
<dbReference type="SMART" id="SM00736">
    <property type="entry name" value="CADG"/>
    <property type="match status" value="2"/>
</dbReference>
<keyword evidence="18" id="KW-0539">Nucleus</keyword>
<keyword evidence="6" id="KW-1003">Cell membrane</keyword>
<name>A0ABM4KT71_EQUPR</name>
<dbReference type="InterPro" id="IPR008465">
    <property type="entry name" value="DAG1_C"/>
</dbReference>
<sequence>MAWKYLLICIRGKSGRPNAVDGWPVVARPVLEPDHPWLVGIVSETQRPRARRGAPPPLPVQSAPGDPGRVRGTDLAGCGAGLPGWGVFFRAGAWRANGQRGTGEGGACARVRRAAGQPTQAEAGVAPIASRCRAELPAGLAAALACQAVARLPPRAPPSRSAPSHRPVRALAEAAVRRSPSSGSAAAEVEAGWRRVPGERRWRGRLAARRSEHLPRPARQRSVSAAGKEALPSWLHWDSESHTLEGLPLDTDKGVHYISVSAARLGANGSHIPQASSVFSIEVYPEDHSEPQSLRAASPDPGDVVSSACAADEPVTVLTVILDADLTKMTPKQRIDLLHRMRSFSEVELHNMKLVPVVNNRLFDMSAFMAGPGNAKKVVENGALLSWKLGCSLNQNSVPDIRGVEAPAREGAMSAQLGYPVVGWHIANKKPPLPKRIRRQIHATPTPVTAIGPPTTAIQEPPSRIVPTPTSPAIAPPTETMAPPVRDPVPGKPTVTIRTRGAIIQTPTLGPIQPTRVSEAGTTVSGQIRPTMTIPGYVEPTAVVTPPTTTTKKPRVSTPKSATPSTDSSTTTTRRPTKKPRTPRPVPRVTTKAPITRLETASPPTRIRTTTSGVPRGEPNQRPELKNHIDRVDAWVGTYFEVKIPSDTFYDNEDTTTDKLKLTLKLREQQLVGEKSWVQFNSNSQLMYGLPDSSHVGKHEYFMHATDKGGLSAVDAFEIHVHRRPQGDKAPARFKAKFVGDPAPVLNDIHKKIALVKKLAFAFGDRNCSTITLQNITRGSIVVEWTNNTLPLEPCPKEQITGLSRRIAEDDGKPRAAFLNALEPDFKAMSIAVTGSGSCRHLQFIPVAPPKKVPSEAPPTEVPARDPEKSSEDDVYLHTVIPAVVVAAILLIAGIIAMICYRKKRKGKLTLEDQATFIKKGVPIIFADELDDSKPPPSSSMPLILQEEKAPLPPPEYPNQSVPETTPLNQDTVGEYTPLRDEDPNAPPYQPPPPFTAPMEGKGSRPKNMTPYRSPPPYVPP</sequence>
<keyword evidence="13" id="KW-0770">Synapse</keyword>
<keyword evidence="9" id="KW-0597">Phosphoprotein</keyword>
<dbReference type="SUPFAM" id="SSF111006">
    <property type="entry name" value="Dystroglycan, domain 2"/>
    <property type="match status" value="1"/>
</dbReference>
<keyword evidence="15" id="KW-1015">Disulfide bond</keyword>
<keyword evidence="29" id="KW-1185">Reference proteome</keyword>
<evidence type="ECO:0000256" key="11">
    <source>
        <dbReference type="ARBA" id="ARBA00022729"/>
    </source>
</evidence>
<dbReference type="InterPro" id="IPR041631">
    <property type="entry name" value="Alpha_DG1_N2"/>
</dbReference>
<evidence type="ECO:0000256" key="23">
    <source>
        <dbReference type="ARBA" id="ARBA00030092"/>
    </source>
</evidence>
<comment type="subcellular location">
    <subcellularLocation>
        <location evidence="1">Cell membrane</location>
        <location evidence="1">Sarcolemma</location>
    </subcellularLocation>
    <subcellularLocation>
        <location evidence="4">Cell membrane</location>
        <topology evidence="4">Single-pass type I membrane protein</topology>
    </subcellularLocation>
    <subcellularLocation>
        <location evidence="3">Cytoplasm</location>
        <location evidence="3">Cytoskeleton</location>
    </subcellularLocation>
    <subcellularLocation>
        <location evidence="5">Nucleus</location>
        <location evidence="5">Nucleoplasm</location>
    </subcellularLocation>
    <subcellularLocation>
        <location evidence="25">Postsynaptic cell membrane</location>
    </subcellularLocation>
    <subcellularLocation>
        <location evidence="2">Secreted</location>
        <location evidence="2">Extracellular space</location>
    </subcellularLocation>
</comment>
<feature type="compositionally biased region" description="Basic and acidic residues" evidence="26">
    <location>
        <begin position="863"/>
        <end position="872"/>
    </location>
</feature>
<dbReference type="CDD" id="cd11305">
    <property type="entry name" value="alpha_DG_C"/>
    <property type="match status" value="1"/>
</dbReference>
<evidence type="ECO:0000256" key="27">
    <source>
        <dbReference type="SAM" id="Phobius"/>
    </source>
</evidence>
<evidence type="ECO:0000256" key="6">
    <source>
        <dbReference type="ARBA" id="ARBA00022475"/>
    </source>
</evidence>
<feature type="region of interest" description="Disordered" evidence="26">
    <location>
        <begin position="46"/>
        <end position="72"/>
    </location>
</feature>
<feature type="compositionally biased region" description="Polar residues" evidence="26">
    <location>
        <begin position="958"/>
        <end position="972"/>
    </location>
</feature>
<feature type="domain" description="Peptidase S72" evidence="28">
    <location>
        <begin position="729"/>
        <end position="838"/>
    </location>
</feature>
<comment type="function">
    <text evidence="21">Transmembrane protein that plays important roles in connecting the extracellular matrix to the cytoskeleton. Acts as a cell adhesion receptor in both muscle and non-muscle tissues. Receptor for both DMD and UTRN and, through these interactions, scaffolds axin to the cytoskeleton. Also functions in cell adhesion-mediated signaling and implicated in cell polarity.</text>
</comment>
<evidence type="ECO:0000259" key="28">
    <source>
        <dbReference type="PROSITE" id="PS51699"/>
    </source>
</evidence>
<dbReference type="PROSITE" id="PS51699">
    <property type="entry name" value="SEA_DG"/>
    <property type="match status" value="1"/>
</dbReference>
<evidence type="ECO:0000256" key="26">
    <source>
        <dbReference type="SAM" id="MobiDB-lite"/>
    </source>
</evidence>
<dbReference type="PANTHER" id="PTHR21559:SF22">
    <property type="entry name" value="DYSTROGLYCAN 1"/>
    <property type="match status" value="1"/>
</dbReference>
<dbReference type="InterPro" id="IPR015919">
    <property type="entry name" value="Cadherin-like_sf"/>
</dbReference>
<evidence type="ECO:0000256" key="13">
    <source>
        <dbReference type="ARBA" id="ARBA00023018"/>
    </source>
</evidence>
<keyword evidence="14 27" id="KW-0472">Membrane</keyword>
<evidence type="ECO:0000256" key="2">
    <source>
        <dbReference type="ARBA" id="ARBA00004239"/>
    </source>
</evidence>
<keyword evidence="10 27" id="KW-0812">Transmembrane</keyword>
<gene>
    <name evidence="30" type="primary">DAG1</name>
</gene>
<keyword evidence="11" id="KW-0732">Signal</keyword>
<keyword evidence="19" id="KW-0628">Postsynaptic cell membrane</keyword>
<dbReference type="Gene3D" id="2.60.40.10">
    <property type="entry name" value="Immunoglobulins"/>
    <property type="match status" value="2"/>
</dbReference>
<evidence type="ECO:0000256" key="18">
    <source>
        <dbReference type="ARBA" id="ARBA00023242"/>
    </source>
</evidence>
<keyword evidence="17" id="KW-0206">Cytoskeleton</keyword>
<protein>
    <recommendedName>
        <fullName evidence="22">Dystroglycan 1</fullName>
    </recommendedName>
    <alternativeName>
        <fullName evidence="24">Dystroglycan</fullName>
    </alternativeName>
    <alternativeName>
        <fullName evidence="23">Dystrophin-associated glycoprotein 1</fullName>
    </alternativeName>
</protein>
<evidence type="ECO:0000256" key="4">
    <source>
        <dbReference type="ARBA" id="ARBA00004251"/>
    </source>
</evidence>
<evidence type="ECO:0000256" key="25">
    <source>
        <dbReference type="ARBA" id="ARBA00034100"/>
    </source>
</evidence>
<evidence type="ECO:0000256" key="7">
    <source>
        <dbReference type="ARBA" id="ARBA00022490"/>
    </source>
</evidence>
<dbReference type="InterPro" id="IPR013783">
    <property type="entry name" value="Ig-like_fold"/>
</dbReference>
<keyword evidence="7" id="KW-0963">Cytoplasm</keyword>
<keyword evidence="16" id="KW-0325">Glycoprotein</keyword>
<evidence type="ECO:0000256" key="17">
    <source>
        <dbReference type="ARBA" id="ARBA00023212"/>
    </source>
</evidence>
<evidence type="ECO:0000256" key="8">
    <source>
        <dbReference type="ARBA" id="ARBA00022525"/>
    </source>
</evidence>
<feature type="region of interest" description="Disordered" evidence="26">
    <location>
        <begin position="949"/>
        <end position="1021"/>
    </location>
</feature>